<evidence type="ECO:0000313" key="4">
    <source>
        <dbReference type="Proteomes" id="UP000070409"/>
    </source>
</evidence>
<comment type="caution">
    <text evidence="2">The sequence shown here is derived from an EMBL/GenBank/DDBJ whole genome shotgun (WGS) entry which is preliminary data.</text>
</comment>
<reference evidence="3" key="1">
    <citation type="submission" date="2016-02" db="EMBL/GenBank/DDBJ databases">
        <authorList>
            <person name="Wen L."/>
            <person name="He K."/>
            <person name="Yang H."/>
        </authorList>
    </citation>
    <scope>NUCLEOTIDE SEQUENCE [LARGE SCALE GENOMIC DNA]</scope>
    <source>
        <strain evidence="3">JCM 15929</strain>
    </source>
</reference>
<dbReference type="Gene3D" id="3.10.310.50">
    <property type="match status" value="1"/>
</dbReference>
<gene>
    <name evidence="2" type="ORF">AXK60_21245</name>
    <name evidence="1" type="ORF">AXK61_15280</name>
</gene>
<dbReference type="STRING" id="239498.AXK60_21245"/>
<dbReference type="InterPro" id="IPR033437">
    <property type="entry name" value="DUF5130"/>
</dbReference>
<protein>
    <recommendedName>
        <fullName evidence="5">DUF5130 domain-containing protein</fullName>
    </recommendedName>
</protein>
<accession>A0A138AUV1</accession>
<dbReference type="EMBL" id="LSRF01000006">
    <property type="protein sequence ID" value="KXP14231.1"/>
    <property type="molecule type" value="Genomic_DNA"/>
</dbReference>
<evidence type="ECO:0000313" key="3">
    <source>
        <dbReference type="Proteomes" id="UP000070258"/>
    </source>
</evidence>
<reference evidence="1 4" key="2">
    <citation type="submission" date="2016-02" db="EMBL/GenBank/DDBJ databases">
        <authorList>
            <person name="Teng J.L."/>
            <person name="Tang Y."/>
            <person name="Huang Y."/>
            <person name="Guo F."/>
            <person name="Wei W."/>
            <person name="Chen J.H."/>
            <person name="Wong S.Y."/>
            <person name="Lau S.K."/>
            <person name="Woo P.C."/>
        </authorList>
    </citation>
    <scope>NUCLEOTIDE SEQUENCE [LARGE SCALE GENOMIC DNA]</scope>
    <source>
        <strain evidence="1 4">JCM 13375</strain>
    </source>
</reference>
<sequence length="160" mass="16349">MASGDHTQTVAVPQGDLPIGTAITSSGRISAARQASDSPVNPPFSREELIGLDEALIRATRDANARFSVYIGDLGDDAHAGAEAVLRQAPEPEYAALIAVSPNTRDIVVLTGSGVADRLGDKVAQLGVTAAIPPFQAGDLIDGLIAALRVMASAVKPPTA</sequence>
<organism evidence="2 3">
    <name type="scientific">Tsukamurella pseudospumae</name>
    <dbReference type="NCBI Taxonomy" id="239498"/>
    <lineage>
        <taxon>Bacteria</taxon>
        <taxon>Bacillati</taxon>
        <taxon>Actinomycetota</taxon>
        <taxon>Actinomycetes</taxon>
        <taxon>Mycobacteriales</taxon>
        <taxon>Tsukamurellaceae</taxon>
        <taxon>Tsukamurella</taxon>
    </lineage>
</organism>
<dbReference type="Pfam" id="PF17174">
    <property type="entry name" value="DUF5130"/>
    <property type="match status" value="1"/>
</dbReference>
<evidence type="ECO:0000313" key="2">
    <source>
        <dbReference type="EMBL" id="KXP14231.1"/>
    </source>
</evidence>
<dbReference type="Proteomes" id="UP000070409">
    <property type="component" value="Unassembled WGS sequence"/>
</dbReference>
<name>A0A138AUV1_9ACTN</name>
<dbReference type="OrthoDB" id="3214027at2"/>
<evidence type="ECO:0008006" key="5">
    <source>
        <dbReference type="Google" id="ProtNLM"/>
    </source>
</evidence>
<keyword evidence="4" id="KW-1185">Reference proteome</keyword>
<dbReference type="AlphaFoldDB" id="A0A138AUV1"/>
<dbReference type="EMBL" id="LSRE01000007">
    <property type="protein sequence ID" value="KXP00574.1"/>
    <property type="molecule type" value="Genomic_DNA"/>
</dbReference>
<dbReference type="RefSeq" id="WP_068570123.1">
    <property type="nucleotide sequence ID" value="NZ_LSRE01000007.1"/>
</dbReference>
<reference evidence="2" key="3">
    <citation type="submission" date="2016-02" db="EMBL/GenBank/DDBJ databases">
        <authorList>
            <person name="Teng J.L."/>
            <person name="Yang Y."/>
            <person name="Huang Y."/>
            <person name="Guo F."/>
            <person name="Wei W."/>
            <person name="Chen J.H."/>
            <person name="Wong S.Y."/>
            <person name="Lau S.K."/>
            <person name="Woo P.C."/>
        </authorList>
    </citation>
    <scope>NUCLEOTIDE SEQUENCE</scope>
    <source>
        <strain evidence="2">JCM 15929</strain>
    </source>
</reference>
<dbReference type="Proteomes" id="UP000070258">
    <property type="component" value="Unassembled WGS sequence"/>
</dbReference>
<evidence type="ECO:0000313" key="1">
    <source>
        <dbReference type="EMBL" id="KXP00574.1"/>
    </source>
</evidence>
<proteinExistence type="predicted"/>